<keyword evidence="1" id="KW-0812">Transmembrane</keyword>
<dbReference type="GeneID" id="28821229"/>
<evidence type="ECO:0000313" key="2">
    <source>
        <dbReference type="EMBL" id="KUJ22646.1"/>
    </source>
</evidence>
<gene>
    <name evidence="2" type="ORF">LY89DRAFT_636845</name>
</gene>
<evidence type="ECO:0000313" key="3">
    <source>
        <dbReference type="Proteomes" id="UP000070700"/>
    </source>
</evidence>
<reference evidence="2 3" key="1">
    <citation type="submission" date="2015-10" db="EMBL/GenBank/DDBJ databases">
        <title>Full genome of DAOMC 229536 Phialocephala scopiformis, a fungal endophyte of spruce producing the potent anti-insectan compound rugulosin.</title>
        <authorList>
            <consortium name="DOE Joint Genome Institute"/>
            <person name="Walker A.K."/>
            <person name="Frasz S.L."/>
            <person name="Seifert K.A."/>
            <person name="Miller J.D."/>
            <person name="Mondo S.J."/>
            <person name="Labutti K."/>
            <person name="Lipzen A."/>
            <person name="Dockter R."/>
            <person name="Kennedy M."/>
            <person name="Grigoriev I.V."/>
            <person name="Spatafora J.W."/>
        </authorList>
    </citation>
    <scope>NUCLEOTIDE SEQUENCE [LARGE SCALE GENOMIC DNA]</scope>
    <source>
        <strain evidence="2 3">CBS 120377</strain>
    </source>
</reference>
<feature type="transmembrane region" description="Helical" evidence="1">
    <location>
        <begin position="45"/>
        <end position="65"/>
    </location>
</feature>
<dbReference type="InParanoid" id="A0A194XR68"/>
<name>A0A194XR68_MOLSC</name>
<feature type="transmembrane region" description="Helical" evidence="1">
    <location>
        <begin position="92"/>
        <end position="112"/>
    </location>
</feature>
<dbReference type="RefSeq" id="XP_018077001.1">
    <property type="nucleotide sequence ID" value="XM_018211503.1"/>
</dbReference>
<dbReference type="EMBL" id="KQ947406">
    <property type="protein sequence ID" value="KUJ22646.1"/>
    <property type="molecule type" value="Genomic_DNA"/>
</dbReference>
<dbReference type="Proteomes" id="UP000070700">
    <property type="component" value="Unassembled WGS sequence"/>
</dbReference>
<keyword evidence="1" id="KW-0472">Membrane</keyword>
<proteinExistence type="predicted"/>
<accession>A0A194XR68</accession>
<protein>
    <submittedName>
        <fullName evidence="2">Uncharacterized protein</fullName>
    </submittedName>
</protein>
<feature type="transmembrane region" description="Helical" evidence="1">
    <location>
        <begin position="147"/>
        <end position="169"/>
    </location>
</feature>
<dbReference type="KEGG" id="psco:LY89DRAFT_636845"/>
<keyword evidence="3" id="KW-1185">Reference proteome</keyword>
<feature type="transmembrane region" description="Helical" evidence="1">
    <location>
        <begin position="523"/>
        <end position="543"/>
    </location>
</feature>
<sequence>MMWKRARSPHSISESTRTLLLRPLQSRSDPPIHSKEDLEPTRSRFLLVPGLLITSIINFVLIAGLKGHWTVTGSAATTIINNPSTFSAVRQIIASLLGAVYMYSICMIINWASRVIISKRAVTLDRLDFWSAICGSRVDWTLPKSKVPLVLLFIVATRIPAAFWAGALAPTLTKAEMKKTHNMTTSVPHYTQQSLDTYEPESLFNSSDPMTSTPLGIFSFSPVRDRFGFLLNDGASASSQNRSEVQLYKKNDNSNFTYYGRSYGVGASVGLVDKQIGQRFPGLDSFSFNETGTMTNISCIFNRSTDFHLELVLSSDNIMYPNIYEATGCPPWDPPGGNCGGFSEIGIGNDDTVVAVAWWVWPNATVENFEGTLAIAAGKNYTPLNNSQCSVTMVPNKFTVNVNVKRGLIQVVPLNQSMGNGTNPIPIVQGAFTTTAALSEVASTKFTSAIGNMLNSNIYNVKLQETSESTDGKTLRGISEAMEVVTDDALVAYSSAQLMLANEATQVPITIVVDAVLIGTAPYIYTVAGINAAVLLLVIFEGVRTRGWRGMPRFNYMSVKSTVVSSSMGGNAVARKAEGIHKSSGQSWTGNANDRKNGNIAVRLRRVDGLALTLDGDKYEQRTSQTSDYDMPEWSDRISVRSGLV</sequence>
<evidence type="ECO:0000256" key="1">
    <source>
        <dbReference type="SAM" id="Phobius"/>
    </source>
</evidence>
<dbReference type="OrthoDB" id="529273at2759"/>
<keyword evidence="1" id="KW-1133">Transmembrane helix</keyword>
<dbReference type="AlphaFoldDB" id="A0A194XR68"/>
<organism evidence="2 3">
    <name type="scientific">Mollisia scopiformis</name>
    <name type="common">Conifer needle endophyte fungus</name>
    <name type="synonym">Phialocephala scopiformis</name>
    <dbReference type="NCBI Taxonomy" id="149040"/>
    <lineage>
        <taxon>Eukaryota</taxon>
        <taxon>Fungi</taxon>
        <taxon>Dikarya</taxon>
        <taxon>Ascomycota</taxon>
        <taxon>Pezizomycotina</taxon>
        <taxon>Leotiomycetes</taxon>
        <taxon>Helotiales</taxon>
        <taxon>Mollisiaceae</taxon>
        <taxon>Mollisia</taxon>
    </lineage>
</organism>